<feature type="region of interest" description="Disordered" evidence="1">
    <location>
        <begin position="62"/>
        <end position="133"/>
    </location>
</feature>
<accession>A0AAD5YTT2</accession>
<feature type="compositionally biased region" description="Acidic residues" evidence="1">
    <location>
        <begin position="412"/>
        <end position="438"/>
    </location>
</feature>
<feature type="region of interest" description="Disordered" evidence="1">
    <location>
        <begin position="359"/>
        <end position="385"/>
    </location>
</feature>
<evidence type="ECO:0000313" key="2">
    <source>
        <dbReference type="EMBL" id="KAJ3564284.1"/>
    </source>
</evidence>
<organism evidence="2 3">
    <name type="scientific">Leucocoprinus birnbaumii</name>
    <dbReference type="NCBI Taxonomy" id="56174"/>
    <lineage>
        <taxon>Eukaryota</taxon>
        <taxon>Fungi</taxon>
        <taxon>Dikarya</taxon>
        <taxon>Basidiomycota</taxon>
        <taxon>Agaricomycotina</taxon>
        <taxon>Agaricomycetes</taxon>
        <taxon>Agaricomycetidae</taxon>
        <taxon>Agaricales</taxon>
        <taxon>Agaricineae</taxon>
        <taxon>Agaricaceae</taxon>
        <taxon>Leucocoprinus</taxon>
    </lineage>
</organism>
<evidence type="ECO:0000256" key="1">
    <source>
        <dbReference type="SAM" id="MobiDB-lite"/>
    </source>
</evidence>
<feature type="compositionally biased region" description="Low complexity" evidence="1">
    <location>
        <begin position="439"/>
        <end position="449"/>
    </location>
</feature>
<dbReference type="Proteomes" id="UP001213000">
    <property type="component" value="Unassembled WGS sequence"/>
</dbReference>
<proteinExistence type="predicted"/>
<name>A0AAD5YTT2_9AGAR</name>
<evidence type="ECO:0000313" key="3">
    <source>
        <dbReference type="Proteomes" id="UP001213000"/>
    </source>
</evidence>
<keyword evidence="3" id="KW-1185">Reference proteome</keyword>
<reference evidence="2" key="1">
    <citation type="submission" date="2022-07" db="EMBL/GenBank/DDBJ databases">
        <title>Genome Sequence of Leucocoprinus birnbaumii.</title>
        <authorList>
            <person name="Buettner E."/>
        </authorList>
    </citation>
    <scope>NUCLEOTIDE SEQUENCE</scope>
    <source>
        <strain evidence="2">VT141</strain>
    </source>
</reference>
<protein>
    <submittedName>
        <fullName evidence="2">Uncharacterized protein</fullName>
    </submittedName>
</protein>
<feature type="region of interest" description="Disordered" evidence="1">
    <location>
        <begin position="412"/>
        <end position="449"/>
    </location>
</feature>
<feature type="compositionally biased region" description="Basic and acidic residues" evidence="1">
    <location>
        <begin position="1"/>
        <end position="20"/>
    </location>
</feature>
<feature type="compositionally biased region" description="Low complexity" evidence="1">
    <location>
        <begin position="121"/>
        <end position="133"/>
    </location>
</feature>
<comment type="caution">
    <text evidence="2">The sequence shown here is derived from an EMBL/GenBank/DDBJ whole genome shotgun (WGS) entry which is preliminary data.</text>
</comment>
<feature type="region of interest" description="Disordered" evidence="1">
    <location>
        <begin position="1"/>
        <end position="39"/>
    </location>
</feature>
<feature type="compositionally biased region" description="Polar residues" evidence="1">
    <location>
        <begin position="62"/>
        <end position="71"/>
    </location>
</feature>
<feature type="compositionally biased region" description="Polar residues" evidence="1">
    <location>
        <begin position="110"/>
        <end position="120"/>
    </location>
</feature>
<dbReference type="EMBL" id="JANIEX010000676">
    <property type="protein sequence ID" value="KAJ3564284.1"/>
    <property type="molecule type" value="Genomic_DNA"/>
</dbReference>
<sequence>MILPEHESSSCTPRELELKSDSLLAPPTTSPPSTSEADGSVWSAFRMESFLGNYCHTSASRSLTPSLSFHNPSEEASESDFDHLPTSVTPRPTPPALSPAHWSRLKDSSANETNSSLNTTPIPALHSPSLPSSSLVSPTPRYLPVPHINPLMAQRQRQQAFMSRWNCVRQRNRHTPAMPSFFNPIRQEAPGCSWNFLRDPACGGDVNERLSARRGRDSVYEKPLVKLPLTRCRSSCDRIRRDQQNLLGWGIHAWIAPSKHCRYCITDELLKGFLMFRSYEAERIEQEMRRREEQQEQSILFMNADEALEDDCIDSDAVLLSFPYRTPSVPHDQQDQIQSIPTEPWINYQDLDSSSHAHLHTHTSCVSQSPAPGKSNRRNPDPKDISTWSAELEKRLLASPIIRDIDDFDLEDDDLEGFDDEDLEYYDSDEEEEEEEEYSSSGSSSPTSDSCECGVESGCRCPTIVIGGEAEGDNNDSKPAPVDVINEVAKEDSKKTMSNSDKKTATAICGKVLMSFWEEEDDLDGVDCVRVDVEQVDGCVEVDELGMSMSVVDADKWVMNDMRVVEVQCQA</sequence>
<dbReference type="AlphaFoldDB" id="A0AAD5YTT2"/>
<gene>
    <name evidence="2" type="ORF">NP233_g8403</name>
</gene>